<accession>A0A9W6V3A2</accession>
<dbReference type="EMBL" id="BSSA01000009">
    <property type="protein sequence ID" value="GLW70880.1"/>
    <property type="molecule type" value="Genomic_DNA"/>
</dbReference>
<evidence type="ECO:0000313" key="3">
    <source>
        <dbReference type="Proteomes" id="UP001165041"/>
    </source>
</evidence>
<organism evidence="2 3">
    <name type="scientific">Kitasatospora phosalacinea</name>
    <dbReference type="NCBI Taxonomy" id="2065"/>
    <lineage>
        <taxon>Bacteria</taxon>
        <taxon>Bacillati</taxon>
        <taxon>Actinomycetota</taxon>
        <taxon>Actinomycetes</taxon>
        <taxon>Kitasatosporales</taxon>
        <taxon>Streptomycetaceae</taxon>
        <taxon>Kitasatospora</taxon>
    </lineage>
</organism>
<proteinExistence type="predicted"/>
<evidence type="ECO:0000313" key="2">
    <source>
        <dbReference type="EMBL" id="GLW70880.1"/>
    </source>
</evidence>
<dbReference type="GO" id="GO:0003677">
    <property type="term" value="F:DNA binding"/>
    <property type="evidence" value="ECO:0007669"/>
    <property type="project" value="InterPro"/>
</dbReference>
<dbReference type="Gene3D" id="1.10.260.40">
    <property type="entry name" value="lambda repressor-like DNA-binding domains"/>
    <property type="match status" value="1"/>
</dbReference>
<reference evidence="2" key="1">
    <citation type="submission" date="2023-02" db="EMBL/GenBank/DDBJ databases">
        <title>Kitasatospora phosalacinea NBRC 14627.</title>
        <authorList>
            <person name="Ichikawa N."/>
            <person name="Sato H."/>
            <person name="Tonouchi N."/>
        </authorList>
    </citation>
    <scope>NUCLEOTIDE SEQUENCE</scope>
    <source>
        <strain evidence="2">NBRC 14627</strain>
    </source>
</reference>
<protein>
    <submittedName>
        <fullName evidence="2">Transcriptional regulator</fullName>
    </submittedName>
</protein>
<gene>
    <name evidence="2" type="ORF">Kpho02_31790</name>
</gene>
<feature type="region of interest" description="Disordered" evidence="1">
    <location>
        <begin position="80"/>
        <end position="106"/>
    </location>
</feature>
<dbReference type="SUPFAM" id="SSF47413">
    <property type="entry name" value="lambda repressor-like DNA-binding domains"/>
    <property type="match status" value="1"/>
</dbReference>
<evidence type="ECO:0000256" key="1">
    <source>
        <dbReference type="SAM" id="MobiDB-lite"/>
    </source>
</evidence>
<dbReference type="InterPro" id="IPR010982">
    <property type="entry name" value="Lambda_DNA-bd_dom_sf"/>
</dbReference>
<dbReference type="Proteomes" id="UP001165041">
    <property type="component" value="Unassembled WGS sequence"/>
</dbReference>
<dbReference type="RefSeq" id="WP_285736692.1">
    <property type="nucleotide sequence ID" value="NZ_BSSA01000009.1"/>
</dbReference>
<sequence length="106" mass="10692">MVRVPLTPEQIEAGRRLGALFRETRAGRDPATVAHSAGISPETLRKIEMGRLPSPGFGTVVGLCAALGLPLDTAAGVWLGADPAPRTPPEARGTAGAAGTAGAGVR</sequence>
<comment type="caution">
    <text evidence="2">The sequence shown here is derived from an EMBL/GenBank/DDBJ whole genome shotgun (WGS) entry which is preliminary data.</text>
</comment>
<dbReference type="AlphaFoldDB" id="A0A9W6V3A2"/>
<dbReference type="Pfam" id="PF13560">
    <property type="entry name" value="HTH_31"/>
    <property type="match status" value="1"/>
</dbReference>
<name>A0A9W6V3A2_9ACTN</name>
<dbReference type="InterPro" id="IPR001387">
    <property type="entry name" value="Cro/C1-type_HTH"/>
</dbReference>
<dbReference type="CDD" id="cd00093">
    <property type="entry name" value="HTH_XRE"/>
    <property type="match status" value="1"/>
</dbReference>